<dbReference type="EMBL" id="KM102981">
    <property type="protein sequence ID" value="AIZ48643.1"/>
    <property type="molecule type" value="Genomic_DNA"/>
</dbReference>
<evidence type="ECO:0000313" key="3">
    <source>
        <dbReference type="EMBL" id="AIZ48643.1"/>
    </source>
</evidence>
<evidence type="ECO:0000313" key="4">
    <source>
        <dbReference type="Proteomes" id="UP000202327"/>
    </source>
</evidence>
<feature type="region of interest" description="Disordered" evidence="1">
    <location>
        <begin position="1"/>
        <end position="25"/>
    </location>
</feature>
<dbReference type="OrthoDB" id="10138at10239"/>
<organism evidence="3 4">
    <name type="scientific">Agrotis segetum nucleopolyhedrovirus B</name>
    <dbReference type="NCBI Taxonomy" id="1580580"/>
    <lineage>
        <taxon>Viruses</taxon>
        <taxon>Viruses incertae sedis</taxon>
        <taxon>Naldaviricetes</taxon>
        <taxon>Lefavirales</taxon>
        <taxon>Baculoviridae</taxon>
        <taxon>Alphabaculovirus</taxon>
        <taxon>Alphabaculovirus alteragsegetum</taxon>
    </lineage>
</organism>
<dbReference type="Pfam" id="PF05820">
    <property type="entry name" value="Ac81"/>
    <property type="match status" value="1"/>
</dbReference>
<feature type="compositionally biased region" description="Low complexity" evidence="1">
    <location>
        <begin position="50"/>
        <end position="63"/>
    </location>
</feature>
<protein>
    <submittedName>
        <fullName evidence="3">Ac81</fullName>
    </submittedName>
</protein>
<keyword evidence="2" id="KW-1133">Transmembrane helix</keyword>
<sequence length="264" mass="30309">MPTANCSNPRSHQTETPSCSHQTTPLQTATAISTHPQTTMEEELALQEKSPPTTTTSVPTCLTRSQPNAKNLTTLQRIKYDADLLIHYVFDGIDRSENTNVIKVCKVRVRKTCGTLLAHYYAQINISNGYQFEFHPGSQPRTFQRVHTDGNIILVMMLCDECCKNELRSFVLGENQFNVAFKNCESILCKRKSVQTILITMAIVVLFMNVLYFSWYYVLFIFMMILLLYLNNNYMISNPQIVFCPHKRTKKQYDQSSAVAKYFI</sequence>
<dbReference type="Proteomes" id="UP000202327">
    <property type="component" value="Segment"/>
</dbReference>
<evidence type="ECO:0000256" key="2">
    <source>
        <dbReference type="SAM" id="Phobius"/>
    </source>
</evidence>
<dbReference type="GeneID" id="22619676"/>
<proteinExistence type="predicted"/>
<name>A0A0A7KR99_9ABAC</name>
<keyword evidence="2" id="KW-0812">Transmembrane</keyword>
<feature type="region of interest" description="Disordered" evidence="1">
    <location>
        <begin position="44"/>
        <end position="63"/>
    </location>
</feature>
<dbReference type="InterPro" id="IPR008563">
    <property type="entry name" value="AcMNPV_AC81"/>
</dbReference>
<evidence type="ECO:0000256" key="1">
    <source>
        <dbReference type="SAM" id="MobiDB-lite"/>
    </source>
</evidence>
<reference evidence="3 4" key="1">
    <citation type="journal article" date="2015" name="Virus Genes">
        <title>The genome sequence of Agrotis segetum nucleopolyhedrovirus B (AgseNPV-B) reveals a new baculovirus species within the Agrotis baculovirus complex.</title>
        <authorList>
            <person name="Wennmann J.T."/>
            <person name="Gueli Alletti G."/>
            <person name="Jehle J.A."/>
        </authorList>
    </citation>
    <scope>NUCLEOTIDE SEQUENCE [LARGE SCALE GENOMIC DNA]</scope>
    <source>
        <strain evidence="3">English</strain>
    </source>
</reference>
<keyword evidence="4" id="KW-1185">Reference proteome</keyword>
<keyword evidence="2" id="KW-0472">Membrane</keyword>
<dbReference type="KEGG" id="vg:22619676"/>
<feature type="transmembrane region" description="Helical" evidence="2">
    <location>
        <begin position="197"/>
        <end position="230"/>
    </location>
</feature>
<dbReference type="RefSeq" id="YP_009112647.1">
    <property type="nucleotide sequence ID" value="NC_025960.1"/>
</dbReference>
<accession>A0A0A7KR99</accession>